<evidence type="ECO:0000259" key="6">
    <source>
        <dbReference type="PROSITE" id="PS50122"/>
    </source>
</evidence>
<organism evidence="7 10">
    <name type="scientific">Mycobacterium alsense</name>
    <dbReference type="NCBI Taxonomy" id="324058"/>
    <lineage>
        <taxon>Bacteria</taxon>
        <taxon>Bacillati</taxon>
        <taxon>Actinomycetota</taxon>
        <taxon>Actinomycetes</taxon>
        <taxon>Mycobacteriales</taxon>
        <taxon>Mycobacteriaceae</taxon>
        <taxon>Mycobacterium</taxon>
    </lineage>
</organism>
<dbReference type="Proteomes" id="UP001141650">
    <property type="component" value="Unassembled WGS sequence"/>
</dbReference>
<keyword evidence="9" id="KW-1185">Reference proteome</keyword>
<reference evidence="7" key="3">
    <citation type="journal article" date="2022" name="BMC Genomics">
        <title>Comparative genome analysis of mycobacteria focusing on tRNA and non-coding RNA.</title>
        <authorList>
            <person name="Behra P.R.K."/>
            <person name="Pettersson B.M.F."/>
            <person name="Ramesh M."/>
            <person name="Das S."/>
            <person name="Dasgupta S."/>
            <person name="Kirsebom L.A."/>
        </authorList>
    </citation>
    <scope>NUCLEOTIDE SEQUENCE</scope>
    <source>
        <strain evidence="7">CCUG 55640</strain>
    </source>
</reference>
<dbReference type="GO" id="GO:0000156">
    <property type="term" value="F:phosphorelay response regulator activity"/>
    <property type="evidence" value="ECO:0007669"/>
    <property type="project" value="InterPro"/>
</dbReference>
<dbReference type="CDD" id="cd16433">
    <property type="entry name" value="CheB"/>
    <property type="match status" value="1"/>
</dbReference>
<evidence type="ECO:0000256" key="5">
    <source>
        <dbReference type="SAM" id="MobiDB-lite"/>
    </source>
</evidence>
<dbReference type="GO" id="GO:0005737">
    <property type="term" value="C:cytoplasm"/>
    <property type="evidence" value="ECO:0007669"/>
    <property type="project" value="InterPro"/>
</dbReference>
<dbReference type="Proteomes" id="UP000192319">
    <property type="component" value="Unassembled WGS sequence"/>
</dbReference>
<name>A0AA41XNA1_9MYCO</name>
<comment type="caution">
    <text evidence="4">Lacks conserved residue(s) required for the propagation of feature annotation.</text>
</comment>
<dbReference type="InterPro" id="IPR035909">
    <property type="entry name" value="CheB_C"/>
</dbReference>
<evidence type="ECO:0000256" key="1">
    <source>
        <dbReference type="ARBA" id="ARBA00022801"/>
    </source>
</evidence>
<comment type="caution">
    <text evidence="7">The sequence shown here is derived from an EMBL/GenBank/DDBJ whole genome shotgun (WGS) entry which is preliminary data.</text>
</comment>
<dbReference type="PANTHER" id="PTHR42872:SF6">
    <property type="entry name" value="PROTEIN-GLUTAMATE METHYLESTERASE_PROTEIN-GLUTAMINE GLUTAMINASE"/>
    <property type="match status" value="1"/>
</dbReference>
<sequence>MTRAAGDIQRPALELAVLLASAGGLDALSVVLRDLPTEFSAAVVIQQHLGGPTSVLPTILGRQTPRRVSWAQDGQAVVPGEVVVCPPGTHLELMPDGRCRLRRMEALGERRFDVLLASVATSYGARSVAVMLSGSGHDGAIGTAAMKRAGAVVIAQSPETALYTSLPLAAVRAGADLVLPIHDIGRVLAALVAGGAPPQPIEGARAMPLGPRERAAAWESDATTAEGGSMDSHTAGGAGTNRQLPDHLPNSAAARAEMARQRATELRRRRQDLSAGFGATEQTAAVARRRAEESVRRAQLAHQAASEATARWGH</sequence>
<reference evidence="7" key="2">
    <citation type="submission" date="2020-07" db="EMBL/GenBank/DDBJ databases">
        <authorList>
            <person name="Pettersson B.M.F."/>
            <person name="Behra P.R.K."/>
            <person name="Ramesh M."/>
            <person name="Das S."/>
            <person name="Dasgupta S."/>
            <person name="Kirsebom L.A."/>
        </authorList>
    </citation>
    <scope>NUCLEOTIDE SEQUENCE</scope>
    <source>
        <strain evidence="7">CCUG 55640</strain>
    </source>
</reference>
<gene>
    <name evidence="8" type="ORF">BST11_05745</name>
    <name evidence="7" type="ORF">H7K38_11380</name>
</gene>
<evidence type="ECO:0000313" key="8">
    <source>
        <dbReference type="EMBL" id="OQZ92428.1"/>
    </source>
</evidence>
<accession>A0AA41XNA1</accession>
<protein>
    <recommendedName>
        <fullName evidence="2">protein-glutamate methylesterase</fullName>
        <ecNumber evidence="2">3.1.1.61</ecNumber>
    </recommendedName>
</protein>
<evidence type="ECO:0000313" key="9">
    <source>
        <dbReference type="Proteomes" id="UP000192319"/>
    </source>
</evidence>
<dbReference type="GO" id="GO:0006935">
    <property type="term" value="P:chemotaxis"/>
    <property type="evidence" value="ECO:0007669"/>
    <property type="project" value="InterPro"/>
</dbReference>
<comment type="catalytic activity">
    <reaction evidence="3">
        <text>[protein]-L-glutamate 5-O-methyl ester + H2O = L-glutamyl-[protein] + methanol + H(+)</text>
        <dbReference type="Rhea" id="RHEA:23236"/>
        <dbReference type="Rhea" id="RHEA-COMP:10208"/>
        <dbReference type="Rhea" id="RHEA-COMP:10311"/>
        <dbReference type="ChEBI" id="CHEBI:15377"/>
        <dbReference type="ChEBI" id="CHEBI:15378"/>
        <dbReference type="ChEBI" id="CHEBI:17790"/>
        <dbReference type="ChEBI" id="CHEBI:29973"/>
        <dbReference type="ChEBI" id="CHEBI:82795"/>
        <dbReference type="EC" id="3.1.1.61"/>
    </reaction>
</comment>
<keyword evidence="1" id="KW-0378">Hydrolase</keyword>
<dbReference type="PANTHER" id="PTHR42872">
    <property type="entry name" value="PROTEIN-GLUTAMATE METHYLESTERASE/PROTEIN-GLUTAMINE GLUTAMINASE"/>
    <property type="match status" value="1"/>
</dbReference>
<dbReference type="EC" id="3.1.1.61" evidence="2"/>
<dbReference type="Pfam" id="PF01339">
    <property type="entry name" value="CheB_methylest"/>
    <property type="match status" value="1"/>
</dbReference>
<proteinExistence type="predicted"/>
<reference evidence="8 9" key="1">
    <citation type="submission" date="2017-02" db="EMBL/GenBank/DDBJ databases">
        <title>The new phylogeny of genus Mycobacterium.</title>
        <authorList>
            <person name="Tortoli E."/>
            <person name="Trovato A."/>
            <person name="Cirillo D.M."/>
        </authorList>
    </citation>
    <scope>NUCLEOTIDE SEQUENCE [LARGE SCALE GENOMIC DNA]</scope>
    <source>
        <strain evidence="8 9">DSM 45230</strain>
    </source>
</reference>
<feature type="region of interest" description="Disordered" evidence="5">
    <location>
        <begin position="213"/>
        <end position="244"/>
    </location>
</feature>
<dbReference type="InterPro" id="IPR000673">
    <property type="entry name" value="Sig_transdc_resp-reg_Me-estase"/>
</dbReference>
<dbReference type="AlphaFoldDB" id="A0AA41XNA1"/>
<dbReference type="RefSeq" id="WP_083136992.1">
    <property type="nucleotide sequence ID" value="NZ_JACKVH010000012.1"/>
</dbReference>
<feature type="region of interest" description="Disordered" evidence="5">
    <location>
        <begin position="258"/>
        <end position="290"/>
    </location>
</feature>
<evidence type="ECO:0000256" key="2">
    <source>
        <dbReference type="ARBA" id="ARBA00039140"/>
    </source>
</evidence>
<evidence type="ECO:0000256" key="4">
    <source>
        <dbReference type="PROSITE-ProRule" id="PRU00050"/>
    </source>
</evidence>
<evidence type="ECO:0000256" key="3">
    <source>
        <dbReference type="ARBA" id="ARBA00048267"/>
    </source>
</evidence>
<evidence type="ECO:0000313" key="7">
    <source>
        <dbReference type="EMBL" id="MCV7379251.1"/>
    </source>
</evidence>
<dbReference type="EMBL" id="MVHD01000005">
    <property type="protein sequence ID" value="OQZ92428.1"/>
    <property type="molecule type" value="Genomic_DNA"/>
</dbReference>
<dbReference type="GO" id="GO:0008984">
    <property type="term" value="F:protein-glutamate methylesterase activity"/>
    <property type="evidence" value="ECO:0007669"/>
    <property type="project" value="UniProtKB-EC"/>
</dbReference>
<feature type="domain" description="CheB-type methylesterase" evidence="6">
    <location>
        <begin position="9"/>
        <end position="195"/>
    </location>
</feature>
<evidence type="ECO:0000313" key="10">
    <source>
        <dbReference type="Proteomes" id="UP001141650"/>
    </source>
</evidence>
<dbReference type="PROSITE" id="PS50122">
    <property type="entry name" value="CHEB"/>
    <property type="match status" value="1"/>
</dbReference>
<dbReference type="Gene3D" id="3.40.50.180">
    <property type="entry name" value="Methylesterase CheB, C-terminal domain"/>
    <property type="match status" value="1"/>
</dbReference>
<dbReference type="SUPFAM" id="SSF52738">
    <property type="entry name" value="Methylesterase CheB, C-terminal domain"/>
    <property type="match status" value="1"/>
</dbReference>
<dbReference type="EMBL" id="JACKVH010000012">
    <property type="protein sequence ID" value="MCV7379251.1"/>
    <property type="molecule type" value="Genomic_DNA"/>
</dbReference>